<dbReference type="Gene3D" id="1.10.10.2910">
    <property type="match status" value="1"/>
</dbReference>
<accession>A0A831WXM1</accession>
<organism evidence="3">
    <name type="scientific">Thermorudis peleae</name>
    <dbReference type="NCBI Taxonomy" id="1382356"/>
    <lineage>
        <taxon>Bacteria</taxon>
        <taxon>Pseudomonadati</taxon>
        <taxon>Thermomicrobiota</taxon>
        <taxon>Thermomicrobia</taxon>
        <taxon>Thermomicrobia incertae sedis</taxon>
        <taxon>Thermorudis</taxon>
    </lineage>
</organism>
<dbReference type="InterPro" id="IPR001387">
    <property type="entry name" value="Cro/C1-type_HTH"/>
</dbReference>
<dbReference type="SMART" id="SM00530">
    <property type="entry name" value="HTH_XRE"/>
    <property type="match status" value="1"/>
</dbReference>
<reference evidence="3" key="1">
    <citation type="journal article" date="2020" name="mSystems">
        <title>Genome- and Community-Level Interaction Insights into Carbon Utilization and Element Cycling Functions of Hydrothermarchaeota in Hydrothermal Sediment.</title>
        <authorList>
            <person name="Zhou Z."/>
            <person name="Liu Y."/>
            <person name="Xu W."/>
            <person name="Pan J."/>
            <person name="Luo Z.H."/>
            <person name="Li M."/>
        </authorList>
    </citation>
    <scope>NUCLEOTIDE SEQUENCE [LARGE SCALE GENOMIC DNA]</scope>
    <source>
        <strain evidence="3">SpSt-210</strain>
    </source>
</reference>
<comment type="similarity">
    <text evidence="1">Belongs to the short-chain fatty acyl-CoA assimilation regulator (ScfR) family.</text>
</comment>
<gene>
    <name evidence="3" type="ORF">ENP34_01350</name>
</gene>
<dbReference type="Pfam" id="PF06114">
    <property type="entry name" value="Peptidase_M78"/>
    <property type="match status" value="1"/>
</dbReference>
<dbReference type="InterPro" id="IPR010982">
    <property type="entry name" value="Lambda_DNA-bd_dom_sf"/>
</dbReference>
<dbReference type="InterPro" id="IPR052345">
    <property type="entry name" value="Rad_response_metalloprotease"/>
</dbReference>
<dbReference type="InterPro" id="IPR010359">
    <property type="entry name" value="IrrE_HExxH"/>
</dbReference>
<sequence length="389" mass="44496">MDYGRLGLQLRHARECARMTQLEAATQLGITGAALSQYESGKRRIDALTLERLSRLYGVPLTFFFREEIARPAWEEALRAKTDTLSIRGKAGIGRLIERVRDLEYLYRVTGTPFPGMSHPPFEPLHHQGFSEHEVFEWAEKARRHFDVGHAPLPDVRSFLERQGYHVFMVPLGQQREDLSGLFFIHPELGPIVAVNEDHHIARRPFTLAHELAHGLFHYDRPAILCRSSDQDPLERFADRFASHFLVPTEALHEWLRDRRIQKAERPEEVVHLARYFGVSYLMMLRRLREVQGLGVPEEQLRSVKPVALAKSLGYPVAPYEFGDQPLPLEERVPRIYLDLAYRGALEGQISVSRAAELLGVSDIELEERLEQLAEAQAAPATEALEIYA</sequence>
<dbReference type="AlphaFoldDB" id="A0A831WXM1"/>
<evidence type="ECO:0000256" key="1">
    <source>
        <dbReference type="ARBA" id="ARBA00007227"/>
    </source>
</evidence>
<comment type="caution">
    <text evidence="3">The sequence shown here is derived from an EMBL/GenBank/DDBJ whole genome shotgun (WGS) entry which is preliminary data.</text>
</comment>
<proteinExistence type="inferred from homology"/>
<name>A0A831WXM1_9BACT</name>
<evidence type="ECO:0000313" key="3">
    <source>
        <dbReference type="EMBL" id="HEG90083.1"/>
    </source>
</evidence>
<feature type="domain" description="HTH cro/C1-type" evidence="2">
    <location>
        <begin position="10"/>
        <end position="64"/>
    </location>
</feature>
<dbReference type="PANTHER" id="PTHR43236:SF2">
    <property type="entry name" value="BLL0069 PROTEIN"/>
    <property type="match status" value="1"/>
</dbReference>
<dbReference type="PROSITE" id="PS50943">
    <property type="entry name" value="HTH_CROC1"/>
    <property type="match status" value="1"/>
</dbReference>
<dbReference type="SUPFAM" id="SSF47413">
    <property type="entry name" value="lambda repressor-like DNA-binding domains"/>
    <property type="match status" value="1"/>
</dbReference>
<evidence type="ECO:0000259" key="2">
    <source>
        <dbReference type="PROSITE" id="PS50943"/>
    </source>
</evidence>
<dbReference type="GO" id="GO:0003677">
    <property type="term" value="F:DNA binding"/>
    <property type="evidence" value="ECO:0007669"/>
    <property type="project" value="InterPro"/>
</dbReference>
<dbReference type="CDD" id="cd00093">
    <property type="entry name" value="HTH_XRE"/>
    <property type="match status" value="1"/>
</dbReference>
<dbReference type="EMBL" id="DSIY01000029">
    <property type="protein sequence ID" value="HEG90083.1"/>
    <property type="molecule type" value="Genomic_DNA"/>
</dbReference>
<dbReference type="Gene3D" id="1.10.260.40">
    <property type="entry name" value="lambda repressor-like DNA-binding domains"/>
    <property type="match status" value="1"/>
</dbReference>
<dbReference type="PANTHER" id="PTHR43236">
    <property type="entry name" value="ANTITOXIN HIGA1"/>
    <property type="match status" value="1"/>
</dbReference>
<protein>
    <submittedName>
        <fullName evidence="3">ImmA/IrrE family metallo-endopeptidase</fullName>
    </submittedName>
</protein>
<dbReference type="Pfam" id="PF01381">
    <property type="entry name" value="HTH_3"/>
    <property type="match status" value="1"/>
</dbReference>